<protein>
    <submittedName>
        <fullName evidence="5">ABC transporter ATP-binding protein</fullName>
    </submittedName>
</protein>
<dbReference type="PANTHER" id="PTHR24220:SF689">
    <property type="entry name" value="LIPOPROTEIN-RELEASING SYSTEM ATP-BINDING PROTEIN LOLD"/>
    <property type="match status" value="1"/>
</dbReference>
<organism evidence="5 6">
    <name type="scientific">Nocardioides aquiterrae</name>
    <dbReference type="NCBI Taxonomy" id="203799"/>
    <lineage>
        <taxon>Bacteria</taxon>
        <taxon>Bacillati</taxon>
        <taxon>Actinomycetota</taxon>
        <taxon>Actinomycetes</taxon>
        <taxon>Propionibacteriales</taxon>
        <taxon>Nocardioidaceae</taxon>
        <taxon>Nocardioides</taxon>
    </lineage>
</organism>
<dbReference type="GO" id="GO:0005524">
    <property type="term" value="F:ATP binding"/>
    <property type="evidence" value="ECO:0007669"/>
    <property type="project" value="UniProtKB-KW"/>
</dbReference>
<dbReference type="Gene3D" id="3.40.50.300">
    <property type="entry name" value="P-loop containing nucleotide triphosphate hydrolases"/>
    <property type="match status" value="1"/>
</dbReference>
<evidence type="ECO:0000313" key="5">
    <source>
        <dbReference type="EMBL" id="GAA1151969.1"/>
    </source>
</evidence>
<dbReference type="SUPFAM" id="SSF52540">
    <property type="entry name" value="P-loop containing nucleoside triphosphate hydrolases"/>
    <property type="match status" value="1"/>
</dbReference>
<gene>
    <name evidence="5" type="ORF">GCM10009606_33180</name>
</gene>
<dbReference type="InterPro" id="IPR017871">
    <property type="entry name" value="ABC_transporter-like_CS"/>
</dbReference>
<dbReference type="PROSITE" id="PS00211">
    <property type="entry name" value="ABC_TRANSPORTER_1"/>
    <property type="match status" value="1"/>
</dbReference>
<dbReference type="InterPro" id="IPR027417">
    <property type="entry name" value="P-loop_NTPase"/>
</dbReference>
<accession>A0ABP4F4V4</accession>
<dbReference type="InterPro" id="IPR003439">
    <property type="entry name" value="ABC_transporter-like_ATP-bd"/>
</dbReference>
<name>A0ABP4F4V4_9ACTN</name>
<sequence>MTDTRLRADRVYRFYRAGDEETLAVQGVTLELAAGEVVALCGPSGSGKSTLLACLAGIDEPSGGTVWIAGERVSGRTEAERARIRARRVGAMSQSGNLFGHLTVLGNLRLAQSLAQGRDLPDASELLAELGIGTRAHAWPDQLSGGELVRASLAVALANGPSVLLADEPTGELDETTEARLLSLLRQRAENGAAVLVASHSQAVARAADRTLYLEDGKLA</sequence>
<reference evidence="6" key="1">
    <citation type="journal article" date="2019" name="Int. J. Syst. Evol. Microbiol.">
        <title>The Global Catalogue of Microorganisms (GCM) 10K type strain sequencing project: providing services to taxonomists for standard genome sequencing and annotation.</title>
        <authorList>
            <consortium name="The Broad Institute Genomics Platform"/>
            <consortium name="The Broad Institute Genome Sequencing Center for Infectious Disease"/>
            <person name="Wu L."/>
            <person name="Ma J."/>
        </authorList>
    </citation>
    <scope>NUCLEOTIDE SEQUENCE [LARGE SCALE GENOMIC DNA]</scope>
    <source>
        <strain evidence="6">JCM 11813</strain>
    </source>
</reference>
<evidence type="ECO:0000313" key="6">
    <source>
        <dbReference type="Proteomes" id="UP001499979"/>
    </source>
</evidence>
<dbReference type="InterPro" id="IPR015854">
    <property type="entry name" value="ABC_transpr_LolD-like"/>
</dbReference>
<evidence type="ECO:0000259" key="4">
    <source>
        <dbReference type="PROSITE" id="PS50893"/>
    </source>
</evidence>
<comment type="similarity">
    <text evidence="1">Belongs to the ABC transporter superfamily.</text>
</comment>
<dbReference type="RefSeq" id="WP_343908711.1">
    <property type="nucleotide sequence ID" value="NZ_BAAAJE010000017.1"/>
</dbReference>
<dbReference type="EMBL" id="BAAAJE010000017">
    <property type="protein sequence ID" value="GAA1151969.1"/>
    <property type="molecule type" value="Genomic_DNA"/>
</dbReference>
<dbReference type="InterPro" id="IPR003593">
    <property type="entry name" value="AAA+_ATPase"/>
</dbReference>
<dbReference type="SMART" id="SM00382">
    <property type="entry name" value="AAA"/>
    <property type="match status" value="1"/>
</dbReference>
<keyword evidence="2" id="KW-0547">Nucleotide-binding</keyword>
<evidence type="ECO:0000256" key="3">
    <source>
        <dbReference type="ARBA" id="ARBA00022840"/>
    </source>
</evidence>
<dbReference type="PANTHER" id="PTHR24220">
    <property type="entry name" value="IMPORT ATP-BINDING PROTEIN"/>
    <property type="match status" value="1"/>
</dbReference>
<dbReference type="PROSITE" id="PS50893">
    <property type="entry name" value="ABC_TRANSPORTER_2"/>
    <property type="match status" value="1"/>
</dbReference>
<comment type="caution">
    <text evidence="5">The sequence shown here is derived from an EMBL/GenBank/DDBJ whole genome shotgun (WGS) entry which is preliminary data.</text>
</comment>
<evidence type="ECO:0000256" key="1">
    <source>
        <dbReference type="ARBA" id="ARBA00005417"/>
    </source>
</evidence>
<dbReference type="Pfam" id="PF00005">
    <property type="entry name" value="ABC_tran"/>
    <property type="match status" value="1"/>
</dbReference>
<proteinExistence type="inferred from homology"/>
<keyword evidence="3 5" id="KW-0067">ATP-binding</keyword>
<evidence type="ECO:0000256" key="2">
    <source>
        <dbReference type="ARBA" id="ARBA00022741"/>
    </source>
</evidence>
<feature type="domain" description="ABC transporter" evidence="4">
    <location>
        <begin position="6"/>
        <end position="220"/>
    </location>
</feature>
<keyword evidence="6" id="KW-1185">Reference proteome</keyword>
<dbReference type="Proteomes" id="UP001499979">
    <property type="component" value="Unassembled WGS sequence"/>
</dbReference>